<name>A0ABN5XJG9_9EURY</name>
<reference evidence="1 2" key="1">
    <citation type="submission" date="2019-06" db="EMBL/GenBank/DDBJ databases">
        <title>Complete genome sequence of Methanoculleus chikugoensis strain MG62.</title>
        <authorList>
            <person name="Asakawa S."/>
            <person name="Dianou D."/>
        </authorList>
    </citation>
    <scope>NUCLEOTIDE SEQUENCE [LARGE SCALE GENOMIC DNA]</scope>
    <source>
        <strain evidence="1 2">MG62</strain>
    </source>
</reference>
<evidence type="ECO:0000313" key="1">
    <source>
        <dbReference type="EMBL" id="BBL68907.1"/>
    </source>
</evidence>
<organism evidence="1 2">
    <name type="scientific">Methanoculleus chikugoensis</name>
    <dbReference type="NCBI Taxonomy" id="118126"/>
    <lineage>
        <taxon>Archaea</taxon>
        <taxon>Methanobacteriati</taxon>
        <taxon>Methanobacteriota</taxon>
        <taxon>Stenosarchaea group</taxon>
        <taxon>Methanomicrobia</taxon>
        <taxon>Methanomicrobiales</taxon>
        <taxon>Methanomicrobiaceae</taxon>
        <taxon>Methanoculleus</taxon>
    </lineage>
</organism>
<dbReference type="Proteomes" id="UP000824969">
    <property type="component" value="Chromosome"/>
</dbReference>
<dbReference type="RefSeq" id="WP_221056933.1">
    <property type="nucleotide sequence ID" value="NZ_AP019781.1"/>
</dbReference>
<sequence>MEHCVQRAAEPLWYGRQGRFDITAAIEPIKPNCEPIKPNCPKTTGGIRIDMLLSDYWYNHMLISFTIVLCDRWIFMSRIYVIAAVPGTGKTTTAMLLEQYFHGQATANRLSRTGIPRSALWSSFS</sequence>
<evidence type="ECO:0000313" key="2">
    <source>
        <dbReference type="Proteomes" id="UP000824969"/>
    </source>
</evidence>
<dbReference type="EMBL" id="AP019781">
    <property type="protein sequence ID" value="BBL68907.1"/>
    <property type="molecule type" value="Genomic_DNA"/>
</dbReference>
<accession>A0ABN5XJG9</accession>
<dbReference type="GeneID" id="66131625"/>
<gene>
    <name evidence="1" type="ORF">MchiMG62_20880</name>
</gene>
<proteinExistence type="predicted"/>
<keyword evidence="2" id="KW-1185">Reference proteome</keyword>
<protein>
    <submittedName>
        <fullName evidence="1">Uncharacterized protein</fullName>
    </submittedName>
</protein>